<feature type="transmembrane region" description="Helical" evidence="7">
    <location>
        <begin position="176"/>
        <end position="192"/>
    </location>
</feature>
<keyword evidence="4" id="KW-0378">Hydrolase</keyword>
<dbReference type="InterPro" id="IPR050925">
    <property type="entry name" value="Rhomboid_protease_S54"/>
</dbReference>
<dbReference type="RefSeq" id="WP_104057302.1">
    <property type="nucleotide sequence ID" value="NZ_PREZ01000003.1"/>
</dbReference>
<gene>
    <name evidence="9" type="ORF">C4B60_07030</name>
</gene>
<accession>A0A2S5GCB0</accession>
<keyword evidence="5 7" id="KW-1133">Transmembrane helix</keyword>
<evidence type="ECO:0000256" key="5">
    <source>
        <dbReference type="ARBA" id="ARBA00022989"/>
    </source>
</evidence>
<organism evidence="9 10">
    <name type="scientific">Jeotgalibacillus proteolyticus</name>
    <dbReference type="NCBI Taxonomy" id="2082395"/>
    <lineage>
        <taxon>Bacteria</taxon>
        <taxon>Bacillati</taxon>
        <taxon>Bacillota</taxon>
        <taxon>Bacilli</taxon>
        <taxon>Bacillales</taxon>
        <taxon>Caryophanaceae</taxon>
        <taxon>Jeotgalibacillus</taxon>
    </lineage>
</organism>
<keyword evidence="3 7" id="KW-0812">Transmembrane</keyword>
<protein>
    <submittedName>
        <fullName evidence="9">Rhomboid family intramembrane serine protease</fullName>
    </submittedName>
</protein>
<dbReference type="Proteomes" id="UP000239047">
    <property type="component" value="Unassembled WGS sequence"/>
</dbReference>
<dbReference type="Gene3D" id="1.20.1540.10">
    <property type="entry name" value="Rhomboid-like"/>
    <property type="match status" value="1"/>
</dbReference>
<sequence>MFVRTESLSQFIRFYPVVSALVVIHAVVFILTSLPGGLGDQFLRMMMGANFLISDGEWWRLILPIFAHGGIGHVLFNTFSLVLFAPALERIAGHFHFIVIYMLSGIIANVATWMIQPPMYLSVGASGAIFGLFGVYAAILFIYKERAPAELKQILLPILVISVIMTFFGANINITAHIAGLLAGFFIGMFVFQSRGQSAR</sequence>
<feature type="transmembrane region" description="Helical" evidence="7">
    <location>
        <begin position="58"/>
        <end position="83"/>
    </location>
</feature>
<dbReference type="GO" id="GO:0004252">
    <property type="term" value="F:serine-type endopeptidase activity"/>
    <property type="evidence" value="ECO:0007669"/>
    <property type="project" value="InterPro"/>
</dbReference>
<feature type="transmembrane region" description="Helical" evidence="7">
    <location>
        <begin position="154"/>
        <end position="170"/>
    </location>
</feature>
<feature type="transmembrane region" description="Helical" evidence="7">
    <location>
        <begin position="121"/>
        <end position="142"/>
    </location>
</feature>
<evidence type="ECO:0000256" key="7">
    <source>
        <dbReference type="SAM" id="Phobius"/>
    </source>
</evidence>
<comment type="similarity">
    <text evidence="2">Belongs to the peptidase S54 family.</text>
</comment>
<dbReference type="AlphaFoldDB" id="A0A2S5GCB0"/>
<reference evidence="9 10" key="1">
    <citation type="submission" date="2018-02" db="EMBL/GenBank/DDBJ databases">
        <title>Jeotgalibacillus proteolyticum sp. nov. a protease producing bacterium isolated from ocean sediments of Laizhou Bay.</title>
        <authorList>
            <person name="Li Y."/>
        </authorList>
    </citation>
    <scope>NUCLEOTIDE SEQUENCE [LARGE SCALE GENOMIC DNA]</scope>
    <source>
        <strain evidence="9 10">22-7</strain>
    </source>
</reference>
<dbReference type="Pfam" id="PF01694">
    <property type="entry name" value="Rhomboid"/>
    <property type="match status" value="1"/>
</dbReference>
<dbReference type="InterPro" id="IPR035952">
    <property type="entry name" value="Rhomboid-like_sf"/>
</dbReference>
<evidence type="ECO:0000313" key="10">
    <source>
        <dbReference type="Proteomes" id="UP000239047"/>
    </source>
</evidence>
<feature type="transmembrane region" description="Helical" evidence="7">
    <location>
        <begin position="95"/>
        <end position="115"/>
    </location>
</feature>
<evidence type="ECO:0000256" key="3">
    <source>
        <dbReference type="ARBA" id="ARBA00022692"/>
    </source>
</evidence>
<dbReference type="GO" id="GO:0006508">
    <property type="term" value="P:proteolysis"/>
    <property type="evidence" value="ECO:0007669"/>
    <property type="project" value="UniProtKB-KW"/>
</dbReference>
<keyword evidence="10" id="KW-1185">Reference proteome</keyword>
<proteinExistence type="inferred from homology"/>
<dbReference type="PANTHER" id="PTHR43731:SF14">
    <property type="entry name" value="PRESENILIN-ASSOCIATED RHOMBOID-LIKE PROTEIN, MITOCHONDRIAL"/>
    <property type="match status" value="1"/>
</dbReference>
<dbReference type="InterPro" id="IPR022764">
    <property type="entry name" value="Peptidase_S54_rhomboid_dom"/>
</dbReference>
<dbReference type="GO" id="GO:0016020">
    <property type="term" value="C:membrane"/>
    <property type="evidence" value="ECO:0007669"/>
    <property type="project" value="UniProtKB-SubCell"/>
</dbReference>
<comment type="caution">
    <text evidence="9">The sequence shown here is derived from an EMBL/GenBank/DDBJ whole genome shotgun (WGS) entry which is preliminary data.</text>
</comment>
<name>A0A2S5GCB0_9BACL</name>
<evidence type="ECO:0000256" key="6">
    <source>
        <dbReference type="ARBA" id="ARBA00023136"/>
    </source>
</evidence>
<evidence type="ECO:0000256" key="1">
    <source>
        <dbReference type="ARBA" id="ARBA00004141"/>
    </source>
</evidence>
<dbReference type="OrthoDB" id="9813074at2"/>
<feature type="domain" description="Peptidase S54 rhomboid" evidence="8">
    <location>
        <begin position="56"/>
        <end position="193"/>
    </location>
</feature>
<dbReference type="EMBL" id="PREZ01000003">
    <property type="protein sequence ID" value="PPA70551.1"/>
    <property type="molecule type" value="Genomic_DNA"/>
</dbReference>
<feature type="transmembrane region" description="Helical" evidence="7">
    <location>
        <begin position="12"/>
        <end position="38"/>
    </location>
</feature>
<evidence type="ECO:0000256" key="2">
    <source>
        <dbReference type="ARBA" id="ARBA00009045"/>
    </source>
</evidence>
<comment type="subcellular location">
    <subcellularLocation>
        <location evidence="1">Membrane</location>
        <topology evidence="1">Multi-pass membrane protein</topology>
    </subcellularLocation>
</comment>
<evidence type="ECO:0000256" key="4">
    <source>
        <dbReference type="ARBA" id="ARBA00022801"/>
    </source>
</evidence>
<dbReference type="SUPFAM" id="SSF144091">
    <property type="entry name" value="Rhomboid-like"/>
    <property type="match status" value="1"/>
</dbReference>
<dbReference type="PANTHER" id="PTHR43731">
    <property type="entry name" value="RHOMBOID PROTEASE"/>
    <property type="match status" value="1"/>
</dbReference>
<keyword evidence="6 7" id="KW-0472">Membrane</keyword>
<evidence type="ECO:0000259" key="8">
    <source>
        <dbReference type="Pfam" id="PF01694"/>
    </source>
</evidence>
<evidence type="ECO:0000313" key="9">
    <source>
        <dbReference type="EMBL" id="PPA70551.1"/>
    </source>
</evidence>
<keyword evidence="9" id="KW-0645">Protease</keyword>